<dbReference type="EMBL" id="CP017553">
    <property type="protein sequence ID" value="AOW00547.1"/>
    <property type="molecule type" value="Genomic_DNA"/>
</dbReference>
<name>A0A1D8N4I4_YARLL</name>
<dbReference type="Proteomes" id="UP000182444">
    <property type="component" value="Chromosome 1A"/>
</dbReference>
<dbReference type="Pfam" id="PF00106">
    <property type="entry name" value="adh_short"/>
    <property type="match status" value="1"/>
</dbReference>
<dbReference type="KEGG" id="yli:2906392"/>
<evidence type="ECO:0008006" key="6">
    <source>
        <dbReference type="Google" id="ProtNLM"/>
    </source>
</evidence>
<evidence type="ECO:0000313" key="4">
    <source>
        <dbReference type="EMBL" id="AOW00547.1"/>
    </source>
</evidence>
<dbReference type="Gene3D" id="3.40.50.720">
    <property type="entry name" value="NAD(P)-binding Rossmann-like Domain"/>
    <property type="match status" value="1"/>
</dbReference>
<dbReference type="GO" id="GO:0016491">
    <property type="term" value="F:oxidoreductase activity"/>
    <property type="evidence" value="ECO:0007669"/>
    <property type="project" value="UniProtKB-KW"/>
</dbReference>
<dbReference type="RefSeq" id="XP_499992.3">
    <property type="nucleotide sequence ID" value="XM_499992.3"/>
</dbReference>
<dbReference type="GeneID" id="2906392"/>
<dbReference type="AlphaFoldDB" id="A0A1D8N4I4"/>
<evidence type="ECO:0000256" key="2">
    <source>
        <dbReference type="ARBA" id="ARBA00022857"/>
    </source>
</evidence>
<dbReference type="InterPro" id="IPR036291">
    <property type="entry name" value="NAD(P)-bd_dom_sf"/>
</dbReference>
<dbReference type="VEuPathDB" id="FungiDB:YALI1_A12067g"/>
<dbReference type="eggNOG" id="KOG1208">
    <property type="taxonomic scope" value="Eukaryota"/>
</dbReference>
<evidence type="ECO:0000256" key="1">
    <source>
        <dbReference type="ARBA" id="ARBA00006484"/>
    </source>
</evidence>
<keyword evidence="2" id="KW-0521">NADP</keyword>
<evidence type="ECO:0000256" key="3">
    <source>
        <dbReference type="ARBA" id="ARBA00023002"/>
    </source>
</evidence>
<reference evidence="4 5" key="1">
    <citation type="journal article" date="2016" name="PLoS ONE">
        <title>Sequence Assembly of Yarrowia lipolytica Strain W29/CLIB89 Shows Transposable Element Diversity.</title>
        <authorList>
            <person name="Magnan C."/>
            <person name="Yu J."/>
            <person name="Chang I."/>
            <person name="Jahn E."/>
            <person name="Kanomata Y."/>
            <person name="Wu J."/>
            <person name="Zeller M."/>
            <person name="Oakes M."/>
            <person name="Baldi P."/>
            <person name="Sandmeyer S."/>
        </authorList>
    </citation>
    <scope>NUCLEOTIDE SEQUENCE [LARGE SCALE GENOMIC DNA]</scope>
    <source>
        <strain evidence="5">CLIB89(W29)</strain>
    </source>
</reference>
<sequence>MSLNRSKFTEYKQTARNFWAGKPRFTEENYPSLDGKTFLITGGHSGVGLESTKLLISKGAKVVIVGRSKEKAQEVLAELPSQQYEFVEANLADLTTIKAAGEYIQNNYPELQGVILNAGVMIPPYSKTPQGHELQWGTNVVGHHALMKYLGPILIHTAKSSPKNSVRVIWVSSSATVVSPYEGGINFDDINLDKVDSPNDHILYSQSKIGNAYQAYLWSKYHPGSGVVSVSVDPGNLRSNLQRHGNGVLFYVLDYFLYPAKFGAYTELSALLNTEVRDTDHLIPWGQVGHLRNDVDYCRRGDKGEALWQQLDSDVKDFVAKL</sequence>
<organism evidence="4 5">
    <name type="scientific">Yarrowia lipolytica</name>
    <name type="common">Candida lipolytica</name>
    <dbReference type="NCBI Taxonomy" id="4952"/>
    <lineage>
        <taxon>Eukaryota</taxon>
        <taxon>Fungi</taxon>
        <taxon>Dikarya</taxon>
        <taxon>Ascomycota</taxon>
        <taxon>Saccharomycotina</taxon>
        <taxon>Dipodascomycetes</taxon>
        <taxon>Dipodascales</taxon>
        <taxon>Dipodascales incertae sedis</taxon>
        <taxon>Yarrowia</taxon>
    </lineage>
</organism>
<evidence type="ECO:0000313" key="5">
    <source>
        <dbReference type="Proteomes" id="UP000182444"/>
    </source>
</evidence>
<dbReference type="PANTHER" id="PTHR24320:SF236">
    <property type="entry name" value="SHORT-CHAIN DEHYDROGENASE-RELATED"/>
    <property type="match status" value="1"/>
</dbReference>
<dbReference type="VEuPathDB" id="FungiDB:YALI0_A11803g"/>
<accession>A0A1D8N4I4</accession>
<protein>
    <recommendedName>
        <fullName evidence="6">Oxidoreductase</fullName>
    </recommendedName>
</protein>
<keyword evidence="3" id="KW-0560">Oxidoreductase</keyword>
<gene>
    <name evidence="4" type="ORF">YALI1_A12067g</name>
</gene>
<proteinExistence type="inferred from homology"/>
<comment type="similarity">
    <text evidence="1">Belongs to the short-chain dehydrogenases/reductases (SDR) family.</text>
</comment>
<dbReference type="PANTHER" id="PTHR24320">
    <property type="entry name" value="RETINOL DEHYDROGENASE"/>
    <property type="match status" value="1"/>
</dbReference>
<dbReference type="InterPro" id="IPR002347">
    <property type="entry name" value="SDR_fam"/>
</dbReference>
<dbReference type="SUPFAM" id="SSF51735">
    <property type="entry name" value="NAD(P)-binding Rossmann-fold domains"/>
    <property type="match status" value="1"/>
</dbReference>